<dbReference type="InterPro" id="IPR015943">
    <property type="entry name" value="WD40/YVTN_repeat-like_dom_sf"/>
</dbReference>
<evidence type="ECO:0000259" key="2">
    <source>
        <dbReference type="Pfam" id="PF15902"/>
    </source>
</evidence>
<dbReference type="AlphaFoldDB" id="A0A381R0L3"/>
<keyword evidence="1" id="KW-0677">Repeat</keyword>
<name>A0A381R0L3_9ZZZZ</name>
<accession>A0A381R0L3</accession>
<evidence type="ECO:0000313" key="3">
    <source>
        <dbReference type="EMBL" id="SUZ85236.1"/>
    </source>
</evidence>
<protein>
    <recommendedName>
        <fullName evidence="2">Sortilin N-terminal domain-containing protein</fullName>
    </recommendedName>
</protein>
<organism evidence="3">
    <name type="scientific">marine metagenome</name>
    <dbReference type="NCBI Taxonomy" id="408172"/>
    <lineage>
        <taxon>unclassified sequences</taxon>
        <taxon>metagenomes</taxon>
        <taxon>ecological metagenomes</taxon>
    </lineage>
</organism>
<proteinExistence type="predicted"/>
<sequence length="322" mass="34714">MSGNYSIMVGTTGAGLFQSADSGESWRRIGSPFSGESQVRALAVDPQSPNVVYAGSNDGIYRSEDSGQNWAKLDSPMDGLKIWSIAINPSDSATVFAGTSPPFLFRSKNGGQTWEQLSAEIAQECAIGSPRVTAMVVDPVDQDTVYAGVEIDGVYRSRDGGDTWAHVDKGITNPDIHGMAVSLGEHKTLLVSTPNEIFASQDEGETFQSLAVTKSFAMPYCRWVAVKTDDSQVLFAANGDAAIGNTGTIQRSTDGGRSWDTQQLPVEPNSPIWNFATHPADPELIFANSIYGELYRSANGGDSWEKLKKEFTEVRALAWTPN</sequence>
<dbReference type="Gene3D" id="2.130.10.10">
    <property type="entry name" value="YVTN repeat-like/Quinoprotein amine dehydrogenase"/>
    <property type="match status" value="2"/>
</dbReference>
<dbReference type="PANTHER" id="PTHR43739:SF5">
    <property type="entry name" value="EXO-ALPHA-SIALIDASE"/>
    <property type="match status" value="1"/>
</dbReference>
<dbReference type="CDD" id="cd15482">
    <property type="entry name" value="Sialidase_non-viral"/>
    <property type="match status" value="1"/>
</dbReference>
<dbReference type="InterPro" id="IPR052025">
    <property type="entry name" value="Xyloglucanase_GH74"/>
</dbReference>
<dbReference type="EMBL" id="UINC01001627">
    <property type="protein sequence ID" value="SUZ85236.1"/>
    <property type="molecule type" value="Genomic_DNA"/>
</dbReference>
<dbReference type="GO" id="GO:0010411">
    <property type="term" value="P:xyloglucan metabolic process"/>
    <property type="evidence" value="ECO:0007669"/>
    <property type="project" value="TreeGrafter"/>
</dbReference>
<gene>
    <name evidence="3" type="ORF">METZ01_LOCUS38090</name>
</gene>
<dbReference type="Pfam" id="PF15902">
    <property type="entry name" value="Sortilin-Vps10"/>
    <property type="match status" value="1"/>
</dbReference>
<evidence type="ECO:0000256" key="1">
    <source>
        <dbReference type="ARBA" id="ARBA00022737"/>
    </source>
</evidence>
<dbReference type="PANTHER" id="PTHR43739">
    <property type="entry name" value="XYLOGLUCANASE (EUROFUNG)"/>
    <property type="match status" value="1"/>
</dbReference>
<feature type="domain" description="Sortilin N-terminal" evidence="2">
    <location>
        <begin position="60"/>
        <end position="144"/>
    </location>
</feature>
<reference evidence="3" key="1">
    <citation type="submission" date="2018-05" db="EMBL/GenBank/DDBJ databases">
        <authorList>
            <person name="Lanie J.A."/>
            <person name="Ng W.-L."/>
            <person name="Kazmierczak K.M."/>
            <person name="Andrzejewski T.M."/>
            <person name="Davidsen T.M."/>
            <person name="Wayne K.J."/>
            <person name="Tettelin H."/>
            <person name="Glass J.I."/>
            <person name="Rusch D."/>
            <person name="Podicherti R."/>
            <person name="Tsui H.-C.T."/>
            <person name="Winkler M.E."/>
        </authorList>
    </citation>
    <scope>NUCLEOTIDE SEQUENCE</scope>
</reference>
<dbReference type="SUPFAM" id="SSF110296">
    <property type="entry name" value="Oligoxyloglucan reducing end-specific cellobiohydrolase"/>
    <property type="match status" value="2"/>
</dbReference>
<dbReference type="InterPro" id="IPR031778">
    <property type="entry name" value="Sortilin_N"/>
</dbReference>